<sequence length="158" mass="16780">MDSRFLGHLLKIDASTSSLDRPNVAHFCVEIDVSKPLLKCFWIGRRDVGDLTKTLDKGNSSGLSQKEKETSLFLANPYSIDLINVSQDSPSVAMATLVPQGDNSTLTVVAERDNSKDEATIDGSIIKGLHGAGSPNFAAPNDVLADDVVFTATGQASS</sequence>
<reference evidence="1 2" key="1">
    <citation type="submission" date="2024-11" db="EMBL/GenBank/DDBJ databases">
        <title>A near-complete genome assembly of Cinchona calisaya.</title>
        <authorList>
            <person name="Lian D.C."/>
            <person name="Zhao X.W."/>
            <person name="Wei L."/>
        </authorList>
    </citation>
    <scope>NUCLEOTIDE SEQUENCE [LARGE SCALE GENOMIC DNA]</scope>
    <source>
        <tissue evidence="1">Nenye</tissue>
    </source>
</reference>
<name>A0ABD2XZ16_9GENT</name>
<dbReference type="AlphaFoldDB" id="A0ABD2XZ16"/>
<keyword evidence="2" id="KW-1185">Reference proteome</keyword>
<accession>A0ABD2XZ16</accession>
<gene>
    <name evidence="1" type="ORF">ACH5RR_039231</name>
</gene>
<evidence type="ECO:0000313" key="2">
    <source>
        <dbReference type="Proteomes" id="UP001630127"/>
    </source>
</evidence>
<dbReference type="Proteomes" id="UP001630127">
    <property type="component" value="Unassembled WGS sequence"/>
</dbReference>
<evidence type="ECO:0000313" key="1">
    <source>
        <dbReference type="EMBL" id="KAL3500138.1"/>
    </source>
</evidence>
<protein>
    <submittedName>
        <fullName evidence="1">Uncharacterized protein</fullName>
    </submittedName>
</protein>
<proteinExistence type="predicted"/>
<dbReference type="EMBL" id="JBJUIK010000016">
    <property type="protein sequence ID" value="KAL3500138.1"/>
    <property type="molecule type" value="Genomic_DNA"/>
</dbReference>
<comment type="caution">
    <text evidence="1">The sequence shown here is derived from an EMBL/GenBank/DDBJ whole genome shotgun (WGS) entry which is preliminary data.</text>
</comment>
<organism evidence="1 2">
    <name type="scientific">Cinchona calisaya</name>
    <dbReference type="NCBI Taxonomy" id="153742"/>
    <lineage>
        <taxon>Eukaryota</taxon>
        <taxon>Viridiplantae</taxon>
        <taxon>Streptophyta</taxon>
        <taxon>Embryophyta</taxon>
        <taxon>Tracheophyta</taxon>
        <taxon>Spermatophyta</taxon>
        <taxon>Magnoliopsida</taxon>
        <taxon>eudicotyledons</taxon>
        <taxon>Gunneridae</taxon>
        <taxon>Pentapetalae</taxon>
        <taxon>asterids</taxon>
        <taxon>lamiids</taxon>
        <taxon>Gentianales</taxon>
        <taxon>Rubiaceae</taxon>
        <taxon>Cinchonoideae</taxon>
        <taxon>Cinchoneae</taxon>
        <taxon>Cinchona</taxon>
    </lineage>
</organism>